<sequence length="154" mass="17682">MAVIPDELHPHDIEPRGPLTSTFRAERAAGVMSLEEPFVKDQMVIGYLYAPGQSSEWIECRTAQIASALCLAFFDTSTITTTLVDGPEIKRRIIIRFVDASKTWEIFSHLVWQGFIVWYSPWSVINCLRLRPLSYKVLRPTRMPLESECLFTPY</sequence>
<accession>A0ACC4DZE6</accession>
<dbReference type="EMBL" id="JBGNUJ010000003">
    <property type="protein sequence ID" value="KAL3961422.1"/>
    <property type="molecule type" value="Genomic_DNA"/>
</dbReference>
<dbReference type="Proteomes" id="UP001638806">
    <property type="component" value="Unassembled WGS sequence"/>
</dbReference>
<protein>
    <submittedName>
        <fullName evidence="1">Uncharacterized protein</fullName>
    </submittedName>
</protein>
<gene>
    <name evidence="1" type="ORF">ACCO45_002945</name>
</gene>
<comment type="caution">
    <text evidence="1">The sequence shown here is derived from an EMBL/GenBank/DDBJ whole genome shotgun (WGS) entry which is preliminary data.</text>
</comment>
<organism evidence="1 2">
    <name type="scientific">Purpureocillium lilacinum</name>
    <name type="common">Paecilomyces lilacinus</name>
    <dbReference type="NCBI Taxonomy" id="33203"/>
    <lineage>
        <taxon>Eukaryota</taxon>
        <taxon>Fungi</taxon>
        <taxon>Dikarya</taxon>
        <taxon>Ascomycota</taxon>
        <taxon>Pezizomycotina</taxon>
        <taxon>Sordariomycetes</taxon>
        <taxon>Hypocreomycetidae</taxon>
        <taxon>Hypocreales</taxon>
        <taxon>Ophiocordycipitaceae</taxon>
        <taxon>Purpureocillium</taxon>
    </lineage>
</organism>
<evidence type="ECO:0000313" key="1">
    <source>
        <dbReference type="EMBL" id="KAL3961422.1"/>
    </source>
</evidence>
<name>A0ACC4DZE6_PURLI</name>
<reference evidence="1" key="1">
    <citation type="submission" date="2024-12" db="EMBL/GenBank/DDBJ databases">
        <title>Comparative genomics and development of molecular markers within Purpureocillium lilacinum and among Purpureocillium species.</title>
        <authorList>
            <person name="Yeh Z.-Y."/>
            <person name="Ni N.-T."/>
            <person name="Lo P.-H."/>
            <person name="Mushyakhwo K."/>
            <person name="Lin C.-F."/>
            <person name="Nai Y.-S."/>
        </authorList>
    </citation>
    <scope>NUCLEOTIDE SEQUENCE</scope>
    <source>
        <strain evidence="1">NCHU-NPUST-175</strain>
    </source>
</reference>
<evidence type="ECO:0000313" key="2">
    <source>
        <dbReference type="Proteomes" id="UP001638806"/>
    </source>
</evidence>
<proteinExistence type="predicted"/>
<keyword evidence="2" id="KW-1185">Reference proteome</keyword>